<dbReference type="GO" id="GO:0016705">
    <property type="term" value="F:oxidoreductase activity, acting on paired donors, with incorporation or reduction of molecular oxygen"/>
    <property type="evidence" value="ECO:0007669"/>
    <property type="project" value="InterPro"/>
</dbReference>
<dbReference type="SUPFAM" id="SSF48264">
    <property type="entry name" value="Cytochrome P450"/>
    <property type="match status" value="1"/>
</dbReference>
<dbReference type="AlphaFoldDB" id="A0A918HHQ9"/>
<name>A0A918HHQ9_9ACTN</name>
<dbReference type="PRINTS" id="PR00385">
    <property type="entry name" value="P450"/>
</dbReference>
<dbReference type="Pfam" id="PF00067">
    <property type="entry name" value="p450"/>
    <property type="match status" value="1"/>
</dbReference>
<accession>A0A918HHQ9</accession>
<feature type="binding site" description="axial binding residue" evidence="7">
    <location>
        <position position="404"/>
    </location>
    <ligand>
        <name>heme</name>
        <dbReference type="ChEBI" id="CHEBI:30413"/>
    </ligand>
    <ligandPart>
        <name>Fe</name>
        <dbReference type="ChEBI" id="CHEBI:18248"/>
    </ligandPart>
</feature>
<dbReference type="RefSeq" id="WP_189205485.1">
    <property type="nucleotide sequence ID" value="NZ_BMQQ01000049.1"/>
</dbReference>
<evidence type="ECO:0000256" key="4">
    <source>
        <dbReference type="ARBA" id="ARBA00023002"/>
    </source>
</evidence>
<comment type="similarity">
    <text evidence="1 8">Belongs to the cytochrome P450 family.</text>
</comment>
<comment type="caution">
    <text evidence="9">The sequence shown here is derived from an EMBL/GenBank/DDBJ whole genome shotgun (WGS) entry which is preliminary data.</text>
</comment>
<dbReference type="InterPro" id="IPR036396">
    <property type="entry name" value="Cyt_P450_sf"/>
</dbReference>
<keyword evidence="3 7" id="KW-0479">Metal-binding</keyword>
<comment type="cofactor">
    <cofactor evidence="7">
        <name>heme</name>
        <dbReference type="ChEBI" id="CHEBI:30413"/>
    </cofactor>
</comment>
<dbReference type="PROSITE" id="PS00086">
    <property type="entry name" value="CYTOCHROME_P450"/>
    <property type="match status" value="1"/>
</dbReference>
<evidence type="ECO:0000256" key="5">
    <source>
        <dbReference type="ARBA" id="ARBA00023004"/>
    </source>
</evidence>
<keyword evidence="5 7" id="KW-0408">Iron</keyword>
<dbReference type="PANTHER" id="PTHR24291:SF50">
    <property type="entry name" value="BIFUNCTIONAL ALBAFLAVENONE MONOOXYGENASE_TERPENE SYNTHASE"/>
    <property type="match status" value="1"/>
</dbReference>
<dbReference type="InterPro" id="IPR002403">
    <property type="entry name" value="Cyt_P450_E_grp-IV"/>
</dbReference>
<sequence>MATATAPPTRLHAVANPAPPAPGHLPLIGHAPALLRRPLSFFEHTRTTDPLVRIGFGPVRLYLANDPALVHRIQVDTTTFERGRFFERLAANFGNPLIASSGAPHQHQRRLLKPAFNRRAVRDHTLAVTQETEARIGAWRPGAVVAADEEISDLVAAVVLRCLFTTQLPAHTVRDIRDTLYAIARRLLARTVFPDALTRLPTPGNRRFAAQVGRFHTVVDTLIRERRAEGPLPEGHDVLDALLGTVHPETGRPLSDAEIRAEFLMLLFAALETTSTSLNWAVFETATRQDVQRRLQDEADQVLGRGPVSYAKLPELTFTRQVLDETLRLHAPMLFTRRTVTDVTLAGIRVPAGSEIGYSPRAMHRAADLYPHPHTFDPDRAGPDQGTDRPRGAYFPFGTGPHRCIGEHLALTLMTTALATLASRWHVRIAPGTTIREANSSLPHVSHLPLIPTPR</sequence>
<evidence type="ECO:0000256" key="1">
    <source>
        <dbReference type="ARBA" id="ARBA00010617"/>
    </source>
</evidence>
<dbReference type="InterPro" id="IPR001128">
    <property type="entry name" value="Cyt_P450"/>
</dbReference>
<keyword evidence="10" id="KW-1185">Reference proteome</keyword>
<dbReference type="InterPro" id="IPR017972">
    <property type="entry name" value="Cyt_P450_CS"/>
</dbReference>
<dbReference type="PRINTS" id="PR00465">
    <property type="entry name" value="EP450IV"/>
</dbReference>
<dbReference type="Proteomes" id="UP000619486">
    <property type="component" value="Unassembled WGS sequence"/>
</dbReference>
<proteinExistence type="inferred from homology"/>
<dbReference type="GO" id="GO:0004497">
    <property type="term" value="F:monooxygenase activity"/>
    <property type="evidence" value="ECO:0007669"/>
    <property type="project" value="UniProtKB-KW"/>
</dbReference>
<dbReference type="GO" id="GO:0005506">
    <property type="term" value="F:iron ion binding"/>
    <property type="evidence" value="ECO:0007669"/>
    <property type="project" value="InterPro"/>
</dbReference>
<evidence type="ECO:0000256" key="3">
    <source>
        <dbReference type="ARBA" id="ARBA00022723"/>
    </source>
</evidence>
<dbReference type="EMBL" id="BMQQ01000049">
    <property type="protein sequence ID" value="GGT64851.1"/>
    <property type="molecule type" value="Genomic_DNA"/>
</dbReference>
<dbReference type="PANTHER" id="PTHR24291">
    <property type="entry name" value="CYTOCHROME P450 FAMILY 4"/>
    <property type="match status" value="1"/>
</dbReference>
<keyword evidence="6 8" id="KW-0503">Monooxygenase</keyword>
<organism evidence="9 10">
    <name type="scientific">Streptomyces purpureus</name>
    <dbReference type="NCBI Taxonomy" id="1951"/>
    <lineage>
        <taxon>Bacteria</taxon>
        <taxon>Bacillati</taxon>
        <taxon>Actinomycetota</taxon>
        <taxon>Actinomycetes</taxon>
        <taxon>Kitasatosporales</taxon>
        <taxon>Streptomycetaceae</taxon>
        <taxon>Streptomyces</taxon>
    </lineage>
</organism>
<dbReference type="Gene3D" id="1.10.630.10">
    <property type="entry name" value="Cytochrome P450"/>
    <property type="match status" value="1"/>
</dbReference>
<evidence type="ECO:0000256" key="7">
    <source>
        <dbReference type="PIRSR" id="PIRSR602403-1"/>
    </source>
</evidence>
<evidence type="ECO:0000256" key="8">
    <source>
        <dbReference type="RuleBase" id="RU000461"/>
    </source>
</evidence>
<evidence type="ECO:0000256" key="6">
    <source>
        <dbReference type="ARBA" id="ARBA00023033"/>
    </source>
</evidence>
<gene>
    <name evidence="9" type="ORF">GCM10014713_67390</name>
</gene>
<protein>
    <submittedName>
        <fullName evidence="9">Cytochrome P450</fullName>
    </submittedName>
</protein>
<evidence type="ECO:0000256" key="2">
    <source>
        <dbReference type="ARBA" id="ARBA00022617"/>
    </source>
</evidence>
<evidence type="ECO:0000313" key="9">
    <source>
        <dbReference type="EMBL" id="GGT64851.1"/>
    </source>
</evidence>
<keyword evidence="4 8" id="KW-0560">Oxidoreductase</keyword>
<keyword evidence="2 7" id="KW-0349">Heme</keyword>
<reference evidence="9" key="2">
    <citation type="submission" date="2020-09" db="EMBL/GenBank/DDBJ databases">
        <authorList>
            <person name="Sun Q."/>
            <person name="Ohkuma M."/>
        </authorList>
    </citation>
    <scope>NUCLEOTIDE SEQUENCE</scope>
    <source>
        <strain evidence="9">JCM 3172</strain>
    </source>
</reference>
<dbReference type="InterPro" id="IPR050196">
    <property type="entry name" value="Cytochrome_P450_Monoox"/>
</dbReference>
<reference evidence="9" key="1">
    <citation type="journal article" date="2014" name="Int. J. Syst. Evol. Microbiol.">
        <title>Complete genome sequence of Corynebacterium casei LMG S-19264T (=DSM 44701T), isolated from a smear-ripened cheese.</title>
        <authorList>
            <consortium name="US DOE Joint Genome Institute (JGI-PGF)"/>
            <person name="Walter F."/>
            <person name="Albersmeier A."/>
            <person name="Kalinowski J."/>
            <person name="Ruckert C."/>
        </authorList>
    </citation>
    <scope>NUCLEOTIDE SEQUENCE</scope>
    <source>
        <strain evidence="9">JCM 3172</strain>
    </source>
</reference>
<dbReference type="GO" id="GO:0020037">
    <property type="term" value="F:heme binding"/>
    <property type="evidence" value="ECO:0007669"/>
    <property type="project" value="InterPro"/>
</dbReference>
<evidence type="ECO:0000313" key="10">
    <source>
        <dbReference type="Proteomes" id="UP000619486"/>
    </source>
</evidence>